<reference evidence="3 4" key="1">
    <citation type="submission" date="2021-02" db="EMBL/GenBank/DDBJ databases">
        <title>Variation within the Batrachochytrium salamandrivorans European outbreak.</title>
        <authorList>
            <person name="Kelly M."/>
            <person name="Pasmans F."/>
            <person name="Shea T.P."/>
            <person name="Munoz J.F."/>
            <person name="Carranza S."/>
            <person name="Cuomo C.A."/>
            <person name="Martel A."/>
        </authorList>
    </citation>
    <scope>NUCLEOTIDE SEQUENCE [LARGE SCALE GENOMIC DNA]</scope>
    <source>
        <strain evidence="3 4">AMFP18/2</strain>
    </source>
</reference>
<gene>
    <name evidence="3" type="ORF">BASA50_003988</name>
</gene>
<protein>
    <recommendedName>
        <fullName evidence="2">Band 7 domain-containing protein</fullName>
    </recommendedName>
</protein>
<dbReference type="Proteomes" id="UP001648503">
    <property type="component" value="Unassembled WGS sequence"/>
</dbReference>
<keyword evidence="4" id="KW-1185">Reference proteome</keyword>
<accession>A0ABQ8FGV8</accession>
<dbReference type="PANTHER" id="PTHR10264">
    <property type="entry name" value="BAND 7 PROTEIN-RELATED"/>
    <property type="match status" value="1"/>
</dbReference>
<dbReference type="EMBL" id="JAFCIX010000116">
    <property type="protein sequence ID" value="KAH6598107.1"/>
    <property type="molecule type" value="Genomic_DNA"/>
</dbReference>
<evidence type="ECO:0000313" key="4">
    <source>
        <dbReference type="Proteomes" id="UP001648503"/>
    </source>
</evidence>
<dbReference type="Gene3D" id="3.30.479.30">
    <property type="entry name" value="Band 7 domain"/>
    <property type="match status" value="1"/>
</dbReference>
<dbReference type="InterPro" id="IPR036013">
    <property type="entry name" value="Band_7/SPFH_dom_sf"/>
</dbReference>
<name>A0ABQ8FGV8_9FUNG</name>
<sequence length="323" mass="35427">MMIVGAAASRAALWSAGRSSLQTRLSHSLLVPYAHIGVTKFEDGIPVEQVRELNSNEKSWEFWSTSPAFYATQPTAIFVAHVPEGESWVVERAKKFSRVLHSGRHVFLPCLDKVRTVKSPHTVVSGVFAPEVSAKDGSSVDAYAVFYFKVTDAQKSTYYVDPQTNKCDSERSLASLVRSLLTSEMVKTDLSGGLTAAHKSSMAASILAAVQQKQDQLGVSVSEVEIRGAFASNVNAREKIRALNPPAPDYTTPGHDLAPDYWAEYLTPPFFEKKVYGSLKEAKTPAAVSLEWSIPSPPDFHHFHQVPRLVVAPSEDKEVAKSH</sequence>
<comment type="similarity">
    <text evidence="1">Belongs to the band 7/mec-2 family.</text>
</comment>
<dbReference type="SMART" id="SM00244">
    <property type="entry name" value="PHB"/>
    <property type="match status" value="1"/>
</dbReference>
<comment type="caution">
    <text evidence="3">The sequence shown here is derived from an EMBL/GenBank/DDBJ whole genome shotgun (WGS) entry which is preliminary data.</text>
</comment>
<organism evidence="3 4">
    <name type="scientific">Batrachochytrium salamandrivorans</name>
    <dbReference type="NCBI Taxonomy" id="1357716"/>
    <lineage>
        <taxon>Eukaryota</taxon>
        <taxon>Fungi</taxon>
        <taxon>Fungi incertae sedis</taxon>
        <taxon>Chytridiomycota</taxon>
        <taxon>Chytridiomycota incertae sedis</taxon>
        <taxon>Chytridiomycetes</taxon>
        <taxon>Rhizophydiales</taxon>
        <taxon>Rhizophydiales incertae sedis</taxon>
        <taxon>Batrachochytrium</taxon>
    </lineage>
</organism>
<evidence type="ECO:0000256" key="1">
    <source>
        <dbReference type="ARBA" id="ARBA00008164"/>
    </source>
</evidence>
<dbReference type="SUPFAM" id="SSF117892">
    <property type="entry name" value="Band 7/SPFH domain"/>
    <property type="match status" value="1"/>
</dbReference>
<dbReference type="InterPro" id="IPR001107">
    <property type="entry name" value="Band_7"/>
</dbReference>
<feature type="domain" description="Band 7" evidence="2">
    <location>
        <begin position="75"/>
        <end position="238"/>
    </location>
</feature>
<evidence type="ECO:0000313" key="3">
    <source>
        <dbReference type="EMBL" id="KAH6598107.1"/>
    </source>
</evidence>
<dbReference type="Pfam" id="PF01145">
    <property type="entry name" value="Band_7"/>
    <property type="match status" value="1"/>
</dbReference>
<proteinExistence type="inferred from homology"/>
<dbReference type="InterPro" id="IPR043202">
    <property type="entry name" value="Band-7_stomatin-like"/>
</dbReference>
<evidence type="ECO:0000259" key="2">
    <source>
        <dbReference type="SMART" id="SM00244"/>
    </source>
</evidence>
<dbReference type="PANTHER" id="PTHR10264:SF19">
    <property type="entry name" value="AT06885P-RELATED"/>
    <property type="match status" value="1"/>
</dbReference>